<gene>
    <name evidence="2" type="ORF">RHS04_00314</name>
</gene>
<dbReference type="Proteomes" id="UP000650582">
    <property type="component" value="Unassembled WGS sequence"/>
</dbReference>
<comment type="caution">
    <text evidence="2">The sequence shown here is derived from an EMBL/GenBank/DDBJ whole genome shotgun (WGS) entry which is preliminary data.</text>
</comment>
<organism evidence="2 3">
    <name type="scientific">Rhizoctonia solani</name>
    <dbReference type="NCBI Taxonomy" id="456999"/>
    <lineage>
        <taxon>Eukaryota</taxon>
        <taxon>Fungi</taxon>
        <taxon>Dikarya</taxon>
        <taxon>Basidiomycota</taxon>
        <taxon>Agaricomycotina</taxon>
        <taxon>Agaricomycetes</taxon>
        <taxon>Cantharellales</taxon>
        <taxon>Ceratobasidiaceae</taxon>
        <taxon>Rhizoctonia</taxon>
    </lineage>
</organism>
<evidence type="ECO:0000313" key="2">
    <source>
        <dbReference type="EMBL" id="KAF8686507.1"/>
    </source>
</evidence>
<feature type="compositionally biased region" description="Low complexity" evidence="1">
    <location>
        <begin position="93"/>
        <end position="106"/>
    </location>
</feature>
<accession>A0A8H7HG30</accession>
<reference evidence="2" key="1">
    <citation type="submission" date="2020-09" db="EMBL/GenBank/DDBJ databases">
        <title>Comparative genome analyses of four rice-infecting Rhizoctonia solani isolates reveal extensive enrichment of homogalacturonan modification genes.</title>
        <authorList>
            <person name="Lee D.-Y."/>
            <person name="Jeon J."/>
            <person name="Kim K.-T."/>
            <person name="Cheong K."/>
            <person name="Song H."/>
            <person name="Choi G."/>
            <person name="Ko J."/>
            <person name="Opiyo S.O."/>
            <person name="Zuo S."/>
            <person name="Madhav S."/>
            <person name="Lee Y.-H."/>
            <person name="Wang G.-L."/>
        </authorList>
    </citation>
    <scope>NUCLEOTIDE SEQUENCE</scope>
    <source>
        <strain evidence="2">AG1-IA YN-7</strain>
    </source>
</reference>
<feature type="region of interest" description="Disordered" evidence="1">
    <location>
        <begin position="93"/>
        <end position="115"/>
    </location>
</feature>
<evidence type="ECO:0000256" key="1">
    <source>
        <dbReference type="SAM" id="MobiDB-lite"/>
    </source>
</evidence>
<evidence type="ECO:0000313" key="3">
    <source>
        <dbReference type="Proteomes" id="UP000650582"/>
    </source>
</evidence>
<proteinExistence type="predicted"/>
<dbReference type="AlphaFoldDB" id="A0A8H7HG30"/>
<name>A0A8H7HG30_9AGAM</name>
<dbReference type="EMBL" id="JACYCC010000010">
    <property type="protein sequence ID" value="KAF8686507.1"/>
    <property type="molecule type" value="Genomic_DNA"/>
</dbReference>
<sequence length="187" mass="21127">MFSKIFSRTQPQTHKLPVRPLRLPHVVAAHERHHSTIIMQTMTSRASYAQTDEGHTPAWKEFQPTRGTDIWASFIASLSTIVTWALSTLTRRNSLHSSSNNNTATLPKNKSPRNDEDLIRRALEQTGTRTVRFYDEKLEHHDIHPGHIHRHESIVELSPRSLGAAGWTAAARGAHARTEIPSPPMAR</sequence>
<protein>
    <submittedName>
        <fullName evidence="2">Uncharacterized protein</fullName>
    </submittedName>
</protein>